<evidence type="ECO:0000256" key="2">
    <source>
        <dbReference type="ARBA" id="ARBA00022692"/>
    </source>
</evidence>
<keyword evidence="6" id="KW-1185">Reference proteome</keyword>
<dbReference type="Proteomes" id="UP000694888">
    <property type="component" value="Unplaced"/>
</dbReference>
<proteinExistence type="predicted"/>
<dbReference type="RefSeq" id="XP_005102771.2">
    <property type="nucleotide sequence ID" value="XM_005102714.3"/>
</dbReference>
<feature type="transmembrane region" description="Helical" evidence="5">
    <location>
        <begin position="232"/>
        <end position="250"/>
    </location>
</feature>
<evidence type="ECO:0000256" key="4">
    <source>
        <dbReference type="ARBA" id="ARBA00023136"/>
    </source>
</evidence>
<feature type="transmembrane region" description="Helical" evidence="5">
    <location>
        <begin position="346"/>
        <end position="367"/>
    </location>
</feature>
<keyword evidence="2 5" id="KW-0812">Transmembrane</keyword>
<dbReference type="Gene3D" id="1.20.1250.20">
    <property type="entry name" value="MFS general substrate transporter like domains"/>
    <property type="match status" value="1"/>
</dbReference>
<reference evidence="7" key="1">
    <citation type="submission" date="2025-08" db="UniProtKB">
        <authorList>
            <consortium name="RefSeq"/>
        </authorList>
    </citation>
    <scope>IDENTIFICATION</scope>
</reference>
<keyword evidence="3 5" id="KW-1133">Transmembrane helix</keyword>
<dbReference type="SUPFAM" id="SSF103473">
    <property type="entry name" value="MFS general substrate transporter"/>
    <property type="match status" value="1"/>
</dbReference>
<dbReference type="PANTHER" id="PTHR23507:SF1">
    <property type="entry name" value="FI18259P1-RELATED"/>
    <property type="match status" value="1"/>
</dbReference>
<feature type="transmembrane region" description="Helical" evidence="5">
    <location>
        <begin position="466"/>
        <end position="491"/>
    </location>
</feature>
<keyword evidence="4 5" id="KW-0472">Membrane</keyword>
<sequence>MPRVPVGEGQPLLQAIRRSTRASLTDPDARLRLRATVLLPCVITAYFILYVLCHSVLNPYIYDKIASEYPSHSTSQKPCSANMTDPTGNTTAQKIQEKIEKRVSTFELYLGLTGSLTACLPVLFLGPLSDRFGRRIGFLFPIIGTMLKCGIYALVIGMDLSMNLFFLAHVAEALGGSFAAMLTTMFSVISDVTVPGPRRSIHITSMEAGQTLVQSFTMLAAGQGLKWNMKGLLIIGLGFGILAVILAVVIPETLPSGSTGHLSDPRAGVRSQWRDRGRECLGFLRACFAMPMKSLSIYVRGDKVKLTTRRLAIVAFILTVAVNFSKPGVWTLYLMKWPLCWSASELLTLSGTQITCNWIVILLVVAVLQKVFKMADRQIVLIGCVSSIMSAAFSSVAINDRMVYEVAVLSVMIRVIIPMLRSILSCAVDVTEQGAMYSGLGFIETLAVGVFGLAANRIYYATVSTFAGAVFVVCAALMFVALVVLVILNVVANRDRAEHKADGVNGNIQAQDADSVPDLIF</sequence>
<dbReference type="InterPro" id="IPR036259">
    <property type="entry name" value="MFS_trans_sf"/>
</dbReference>
<evidence type="ECO:0000256" key="5">
    <source>
        <dbReference type="SAM" id="Phobius"/>
    </source>
</evidence>
<feature type="transmembrane region" description="Helical" evidence="5">
    <location>
        <begin position="138"/>
        <end position="158"/>
    </location>
</feature>
<feature type="transmembrane region" description="Helical" evidence="5">
    <location>
        <begin position="164"/>
        <end position="189"/>
    </location>
</feature>
<evidence type="ECO:0000256" key="3">
    <source>
        <dbReference type="ARBA" id="ARBA00022989"/>
    </source>
</evidence>
<protein>
    <submittedName>
        <fullName evidence="7">Proton-coupled folate transporter</fullName>
    </submittedName>
</protein>
<feature type="transmembrane region" description="Helical" evidence="5">
    <location>
        <begin position="108"/>
        <end position="126"/>
    </location>
</feature>
<dbReference type="GeneID" id="101857495"/>
<evidence type="ECO:0000313" key="6">
    <source>
        <dbReference type="Proteomes" id="UP000694888"/>
    </source>
</evidence>
<feature type="transmembrane region" description="Helical" evidence="5">
    <location>
        <begin position="404"/>
        <end position="424"/>
    </location>
</feature>
<accession>A0ABM0JVX6</accession>
<comment type="subcellular location">
    <subcellularLocation>
        <location evidence="1">Membrane</location>
        <topology evidence="1">Multi-pass membrane protein</topology>
    </subcellularLocation>
</comment>
<organism evidence="6 7">
    <name type="scientific">Aplysia californica</name>
    <name type="common">California sea hare</name>
    <dbReference type="NCBI Taxonomy" id="6500"/>
    <lineage>
        <taxon>Eukaryota</taxon>
        <taxon>Metazoa</taxon>
        <taxon>Spiralia</taxon>
        <taxon>Lophotrochozoa</taxon>
        <taxon>Mollusca</taxon>
        <taxon>Gastropoda</taxon>
        <taxon>Heterobranchia</taxon>
        <taxon>Euthyneura</taxon>
        <taxon>Tectipleura</taxon>
        <taxon>Aplysiida</taxon>
        <taxon>Aplysioidea</taxon>
        <taxon>Aplysiidae</taxon>
        <taxon>Aplysia</taxon>
    </lineage>
</organism>
<gene>
    <name evidence="7" type="primary">LOC101857495</name>
</gene>
<feature type="transmembrane region" description="Helical" evidence="5">
    <location>
        <begin position="379"/>
        <end position="398"/>
    </location>
</feature>
<name>A0ABM0JVX6_APLCA</name>
<feature type="transmembrane region" description="Helical" evidence="5">
    <location>
        <begin position="311"/>
        <end position="334"/>
    </location>
</feature>
<feature type="transmembrane region" description="Helical" evidence="5">
    <location>
        <begin position="37"/>
        <end position="57"/>
    </location>
</feature>
<evidence type="ECO:0000256" key="1">
    <source>
        <dbReference type="ARBA" id="ARBA00004141"/>
    </source>
</evidence>
<evidence type="ECO:0000313" key="7">
    <source>
        <dbReference type="RefSeq" id="XP_005102771.2"/>
    </source>
</evidence>
<dbReference type="PANTHER" id="PTHR23507">
    <property type="entry name" value="ZGC:174356"/>
    <property type="match status" value="1"/>
</dbReference>
<feature type="transmembrane region" description="Helical" evidence="5">
    <location>
        <begin position="436"/>
        <end position="460"/>
    </location>
</feature>